<dbReference type="EMBL" id="JAPFQA010000039">
    <property type="protein sequence ID" value="MCZ8548720.1"/>
    <property type="molecule type" value="Genomic_DNA"/>
</dbReference>
<reference evidence="2" key="1">
    <citation type="submission" date="2022-11" db="EMBL/GenBank/DDBJ databases">
        <authorList>
            <person name="Coimbra C."/>
        </authorList>
    </citation>
    <scope>NUCLEOTIDE SEQUENCE</scope>
    <source>
        <strain evidence="2">Jales19</strain>
    </source>
</reference>
<dbReference type="Pfam" id="PF21686">
    <property type="entry name" value="LigD_Prim-Pol"/>
    <property type="match status" value="1"/>
</dbReference>
<feature type="domain" description="DNA ligase D polymerase" evidence="1">
    <location>
        <begin position="3"/>
        <end position="201"/>
    </location>
</feature>
<gene>
    <name evidence="2" type="ORF">OOJ09_31590</name>
</gene>
<sequence length="225" mass="24965">MPKAIHDGQLEKMSGKESRILWIDDLAGLIAAVQMNVLEFHIWGSLRQQPDLPHRMIFDIDPDEGLGFTAVKQAALDIRGILEALGLQSWPLLSGGKGVHVVVPLVPEADWDEVKSFCQDFAELLARTDPSRFVANMSKAKRKGRMFVDYLRNGQGSTAICPWSTRARAGAGCAVPVSWEELPSCESANGFDVFAAAERAQMPEAWEGYFDVEQTLTERIRHAVR</sequence>
<dbReference type="InterPro" id="IPR014145">
    <property type="entry name" value="LigD_pol_dom"/>
</dbReference>
<comment type="caution">
    <text evidence="2">The sequence shown here is derived from an EMBL/GenBank/DDBJ whole genome shotgun (WGS) entry which is preliminary data.</text>
</comment>
<dbReference type="InterPro" id="IPR052171">
    <property type="entry name" value="NHEJ_LigD"/>
</dbReference>
<organism evidence="2 3">
    <name type="scientific">Mesorhizobium qingshengii</name>
    <dbReference type="NCBI Taxonomy" id="1165689"/>
    <lineage>
        <taxon>Bacteria</taxon>
        <taxon>Pseudomonadati</taxon>
        <taxon>Pseudomonadota</taxon>
        <taxon>Alphaproteobacteria</taxon>
        <taxon>Hyphomicrobiales</taxon>
        <taxon>Phyllobacteriaceae</taxon>
        <taxon>Mesorhizobium</taxon>
    </lineage>
</organism>
<dbReference type="PANTHER" id="PTHR42705:SF2">
    <property type="entry name" value="BIFUNCTIONAL NON-HOMOLOGOUS END JOINING PROTEIN LIGD"/>
    <property type="match status" value="1"/>
</dbReference>
<proteinExistence type="predicted"/>
<keyword evidence="3" id="KW-1185">Reference proteome</keyword>
<evidence type="ECO:0000313" key="2">
    <source>
        <dbReference type="EMBL" id="MCZ8548720.1"/>
    </source>
</evidence>
<evidence type="ECO:0000259" key="1">
    <source>
        <dbReference type="Pfam" id="PF21686"/>
    </source>
</evidence>
<accession>A0ABT4R4G4</accession>
<dbReference type="Gene3D" id="3.90.920.10">
    <property type="entry name" value="DNA primase, PRIM domain"/>
    <property type="match status" value="1"/>
</dbReference>
<dbReference type="PANTHER" id="PTHR42705">
    <property type="entry name" value="BIFUNCTIONAL NON-HOMOLOGOUS END JOINING PROTEIN LIGD"/>
    <property type="match status" value="1"/>
</dbReference>
<name>A0ABT4R4G4_9HYPH</name>
<dbReference type="Proteomes" id="UP001152178">
    <property type="component" value="Unassembled WGS sequence"/>
</dbReference>
<evidence type="ECO:0000313" key="3">
    <source>
        <dbReference type="Proteomes" id="UP001152178"/>
    </source>
</evidence>
<protein>
    <recommendedName>
        <fullName evidence="1">DNA ligase D polymerase domain-containing protein</fullName>
    </recommendedName>
</protein>